<sequence>MDEVASILQYSNQHTLVVIDELARSTSTEEGIGISFAVIEKLVKQKAFTVLATHLLDLAVLEVSCCVIVNYHFPPHIICKNGHEQFSPTHRLLKGPYNGPIYGFELVELSSFPEEVLECARTQAQRLREESSNKGVMNAETLLHHTLIRTALNLLEVCKFKDQANRGSLIEYLKDIRRNFQINSAKAQAIAGKEMM</sequence>
<dbReference type="Proteomes" id="UP000053766">
    <property type="component" value="Unassembled WGS sequence"/>
</dbReference>
<dbReference type="GO" id="GO:0006298">
    <property type="term" value="P:mismatch repair"/>
    <property type="evidence" value="ECO:0007669"/>
    <property type="project" value="InterPro"/>
</dbReference>
<dbReference type="SMART" id="SM00534">
    <property type="entry name" value="MUTSac"/>
    <property type="match status" value="1"/>
</dbReference>
<evidence type="ECO:0000256" key="2">
    <source>
        <dbReference type="ARBA" id="ARBA00022741"/>
    </source>
</evidence>
<comment type="similarity">
    <text evidence="1">Belongs to the DNA mismatch repair MutS family.</text>
</comment>
<keyword evidence="2" id="KW-0547">Nucleotide-binding</keyword>
<gene>
    <name evidence="6" type="ORF">DICVIV_00678</name>
</gene>
<keyword evidence="4" id="KW-0238">DNA-binding</keyword>
<dbReference type="SUPFAM" id="SSF52540">
    <property type="entry name" value="P-loop containing nucleoside triphosphate hydrolases"/>
    <property type="match status" value="1"/>
</dbReference>
<dbReference type="GO" id="GO:0007131">
    <property type="term" value="P:reciprocal meiotic recombination"/>
    <property type="evidence" value="ECO:0007669"/>
    <property type="project" value="TreeGrafter"/>
</dbReference>
<dbReference type="PROSITE" id="PS00486">
    <property type="entry name" value="DNA_MISMATCH_REPAIR_2"/>
    <property type="match status" value="1"/>
</dbReference>
<dbReference type="Pfam" id="PF00488">
    <property type="entry name" value="MutS_V"/>
    <property type="match status" value="1"/>
</dbReference>
<organism evidence="6 7">
    <name type="scientific">Dictyocaulus viviparus</name>
    <name type="common">Bovine lungworm</name>
    <dbReference type="NCBI Taxonomy" id="29172"/>
    <lineage>
        <taxon>Eukaryota</taxon>
        <taxon>Metazoa</taxon>
        <taxon>Ecdysozoa</taxon>
        <taxon>Nematoda</taxon>
        <taxon>Chromadorea</taxon>
        <taxon>Rhabditida</taxon>
        <taxon>Rhabditina</taxon>
        <taxon>Rhabditomorpha</taxon>
        <taxon>Strongyloidea</taxon>
        <taxon>Metastrongylidae</taxon>
        <taxon>Dictyocaulus</taxon>
    </lineage>
</organism>
<evidence type="ECO:0000256" key="1">
    <source>
        <dbReference type="ARBA" id="ARBA00006271"/>
    </source>
</evidence>
<keyword evidence="7" id="KW-1185">Reference proteome</keyword>
<dbReference type="EMBL" id="KN716155">
    <property type="protein sequence ID" value="KJH53180.1"/>
    <property type="molecule type" value="Genomic_DNA"/>
</dbReference>
<dbReference type="GO" id="GO:0005524">
    <property type="term" value="F:ATP binding"/>
    <property type="evidence" value="ECO:0007669"/>
    <property type="project" value="UniProtKB-KW"/>
</dbReference>
<dbReference type="AlphaFoldDB" id="A0A0D8Y8Z1"/>
<dbReference type="GO" id="GO:0140664">
    <property type="term" value="F:ATP-dependent DNA damage sensor activity"/>
    <property type="evidence" value="ECO:0007669"/>
    <property type="project" value="InterPro"/>
</dbReference>
<dbReference type="InterPro" id="IPR000432">
    <property type="entry name" value="DNA_mismatch_repair_MutS_C"/>
</dbReference>
<protein>
    <submittedName>
        <fullName evidence="6">MutS domain V protein</fullName>
    </submittedName>
</protein>
<evidence type="ECO:0000256" key="4">
    <source>
        <dbReference type="ARBA" id="ARBA00023125"/>
    </source>
</evidence>
<evidence type="ECO:0000313" key="6">
    <source>
        <dbReference type="EMBL" id="KJH53180.1"/>
    </source>
</evidence>
<evidence type="ECO:0000259" key="5">
    <source>
        <dbReference type="PROSITE" id="PS00486"/>
    </source>
</evidence>
<accession>A0A0D8Y8Z1</accession>
<dbReference type="PANTHER" id="PTHR11361:SF21">
    <property type="entry name" value="MUTS PROTEIN HOMOLOG 4"/>
    <property type="match status" value="1"/>
</dbReference>
<keyword evidence="3" id="KW-0067">ATP-binding</keyword>
<dbReference type="STRING" id="29172.A0A0D8Y8Z1"/>
<name>A0A0D8Y8Z1_DICVI</name>
<dbReference type="GO" id="GO:0030983">
    <property type="term" value="F:mismatched DNA binding"/>
    <property type="evidence" value="ECO:0007669"/>
    <property type="project" value="InterPro"/>
</dbReference>
<dbReference type="InterPro" id="IPR045076">
    <property type="entry name" value="MutS"/>
</dbReference>
<proteinExistence type="inferred from homology"/>
<feature type="domain" description="DNA mismatch repair proteins mutS family" evidence="5">
    <location>
        <begin position="15"/>
        <end position="31"/>
    </location>
</feature>
<evidence type="ECO:0000256" key="3">
    <source>
        <dbReference type="ARBA" id="ARBA00022840"/>
    </source>
</evidence>
<dbReference type="Gene3D" id="3.40.50.300">
    <property type="entry name" value="P-loop containing nucleotide triphosphate hydrolases"/>
    <property type="match status" value="1"/>
</dbReference>
<dbReference type="InterPro" id="IPR027417">
    <property type="entry name" value="P-loop_NTPase"/>
</dbReference>
<dbReference type="PANTHER" id="PTHR11361">
    <property type="entry name" value="DNA MISMATCH REPAIR PROTEIN MUTS FAMILY MEMBER"/>
    <property type="match status" value="1"/>
</dbReference>
<dbReference type="GO" id="GO:0005634">
    <property type="term" value="C:nucleus"/>
    <property type="evidence" value="ECO:0007669"/>
    <property type="project" value="TreeGrafter"/>
</dbReference>
<reference evidence="6 7" key="1">
    <citation type="submission" date="2013-11" db="EMBL/GenBank/DDBJ databases">
        <title>Draft genome of the bovine lungworm Dictyocaulus viviparus.</title>
        <authorList>
            <person name="Mitreva M."/>
        </authorList>
    </citation>
    <scope>NUCLEOTIDE SEQUENCE [LARGE SCALE GENOMIC DNA]</scope>
    <source>
        <strain evidence="6 7">HannoverDv2000</strain>
    </source>
</reference>
<reference evidence="7" key="2">
    <citation type="journal article" date="2016" name="Sci. Rep.">
        <title>Dictyocaulus viviparus genome, variome and transcriptome elucidate lungworm biology and support future intervention.</title>
        <authorList>
            <person name="McNulty S.N."/>
            <person name="Strube C."/>
            <person name="Rosa B.A."/>
            <person name="Martin J.C."/>
            <person name="Tyagi R."/>
            <person name="Choi Y.J."/>
            <person name="Wang Q."/>
            <person name="Hallsworth Pepin K."/>
            <person name="Zhang X."/>
            <person name="Ozersky P."/>
            <person name="Wilson R.K."/>
            <person name="Sternberg P.W."/>
            <person name="Gasser R.B."/>
            <person name="Mitreva M."/>
        </authorList>
    </citation>
    <scope>NUCLEOTIDE SEQUENCE [LARGE SCALE GENOMIC DNA]</scope>
    <source>
        <strain evidence="7">HannoverDv2000</strain>
    </source>
</reference>
<evidence type="ECO:0000313" key="7">
    <source>
        <dbReference type="Proteomes" id="UP000053766"/>
    </source>
</evidence>
<dbReference type="OrthoDB" id="5867822at2759"/>